<dbReference type="EMBL" id="REGN01001864">
    <property type="protein sequence ID" value="RNA32022.1"/>
    <property type="molecule type" value="Genomic_DNA"/>
</dbReference>
<dbReference type="Proteomes" id="UP000276133">
    <property type="component" value="Unassembled WGS sequence"/>
</dbReference>
<comment type="caution">
    <text evidence="2">The sequence shown here is derived from an EMBL/GenBank/DDBJ whole genome shotgun (WGS) entry which is preliminary data.</text>
</comment>
<keyword evidence="3" id="KW-1185">Reference proteome</keyword>
<protein>
    <submittedName>
        <fullName evidence="2">Uncharacterized protein</fullName>
    </submittedName>
</protein>
<organism evidence="2 3">
    <name type="scientific">Brachionus plicatilis</name>
    <name type="common">Marine rotifer</name>
    <name type="synonym">Brachionus muelleri</name>
    <dbReference type="NCBI Taxonomy" id="10195"/>
    <lineage>
        <taxon>Eukaryota</taxon>
        <taxon>Metazoa</taxon>
        <taxon>Spiralia</taxon>
        <taxon>Gnathifera</taxon>
        <taxon>Rotifera</taxon>
        <taxon>Eurotatoria</taxon>
        <taxon>Monogononta</taxon>
        <taxon>Pseudotrocha</taxon>
        <taxon>Ploima</taxon>
        <taxon>Brachionidae</taxon>
        <taxon>Brachionus</taxon>
    </lineage>
</organism>
<sequence>MDKNMCSNANCRLLDEKSCSLSIGLNVSTSNIVLSTSLTFFLEVFHAFSFLVVLMLMFGLMLMLGLPSVCVERIRNHNISHAKPLLKSSLVTLGSFEKTFRSEPMSLR</sequence>
<gene>
    <name evidence="2" type="ORF">BpHYR1_049491</name>
</gene>
<proteinExistence type="predicted"/>
<dbReference type="AlphaFoldDB" id="A0A3M7S8E2"/>
<evidence type="ECO:0000313" key="2">
    <source>
        <dbReference type="EMBL" id="RNA32022.1"/>
    </source>
</evidence>
<keyword evidence="1" id="KW-0812">Transmembrane</keyword>
<feature type="transmembrane region" description="Helical" evidence="1">
    <location>
        <begin position="48"/>
        <end position="71"/>
    </location>
</feature>
<reference evidence="2 3" key="1">
    <citation type="journal article" date="2018" name="Sci. Rep.">
        <title>Genomic signatures of local adaptation to the degree of environmental predictability in rotifers.</title>
        <authorList>
            <person name="Franch-Gras L."/>
            <person name="Hahn C."/>
            <person name="Garcia-Roger E.M."/>
            <person name="Carmona M.J."/>
            <person name="Serra M."/>
            <person name="Gomez A."/>
        </authorList>
    </citation>
    <scope>NUCLEOTIDE SEQUENCE [LARGE SCALE GENOMIC DNA]</scope>
    <source>
        <strain evidence="2">HYR1</strain>
    </source>
</reference>
<feature type="transmembrane region" description="Helical" evidence="1">
    <location>
        <begin position="21"/>
        <end position="42"/>
    </location>
</feature>
<keyword evidence="1" id="KW-0472">Membrane</keyword>
<name>A0A3M7S8E2_BRAPC</name>
<evidence type="ECO:0000313" key="3">
    <source>
        <dbReference type="Proteomes" id="UP000276133"/>
    </source>
</evidence>
<keyword evidence="1" id="KW-1133">Transmembrane helix</keyword>
<accession>A0A3M7S8E2</accession>
<evidence type="ECO:0000256" key="1">
    <source>
        <dbReference type="SAM" id="Phobius"/>
    </source>
</evidence>